<protein>
    <recommendedName>
        <fullName evidence="8">Major facilitator superfamily (MFS) profile domain-containing protein</fullName>
    </recommendedName>
</protein>
<evidence type="ECO:0000256" key="6">
    <source>
        <dbReference type="SAM" id="MobiDB-lite"/>
    </source>
</evidence>
<dbReference type="RefSeq" id="XP_064710356.1">
    <property type="nucleotide sequence ID" value="XM_064851353.1"/>
</dbReference>
<dbReference type="PANTHER" id="PTHR23501:SF177">
    <property type="entry name" value="MAJOR FACILITATOR SUPERFAMILY (MFS) PROFILE DOMAIN-CONTAINING PROTEIN-RELATED"/>
    <property type="match status" value="1"/>
</dbReference>
<organism evidence="9 10">
    <name type="scientific">Exophiala bonariae</name>
    <dbReference type="NCBI Taxonomy" id="1690606"/>
    <lineage>
        <taxon>Eukaryota</taxon>
        <taxon>Fungi</taxon>
        <taxon>Dikarya</taxon>
        <taxon>Ascomycota</taxon>
        <taxon>Pezizomycotina</taxon>
        <taxon>Eurotiomycetes</taxon>
        <taxon>Chaetothyriomycetidae</taxon>
        <taxon>Chaetothyriales</taxon>
        <taxon>Herpotrichiellaceae</taxon>
        <taxon>Exophiala</taxon>
    </lineage>
</organism>
<dbReference type="FunFam" id="1.20.1250.20:FF:000196">
    <property type="entry name" value="MFS toxin efflux pump (AflT)"/>
    <property type="match status" value="1"/>
</dbReference>
<evidence type="ECO:0000313" key="9">
    <source>
        <dbReference type="EMBL" id="KAK5061259.1"/>
    </source>
</evidence>
<dbReference type="SUPFAM" id="SSF103473">
    <property type="entry name" value="MFS general substrate transporter"/>
    <property type="match status" value="1"/>
</dbReference>
<dbReference type="PANTHER" id="PTHR23501">
    <property type="entry name" value="MAJOR FACILITATOR SUPERFAMILY"/>
    <property type="match status" value="1"/>
</dbReference>
<feature type="region of interest" description="Disordered" evidence="6">
    <location>
        <begin position="1"/>
        <end position="96"/>
    </location>
</feature>
<dbReference type="InterPro" id="IPR036259">
    <property type="entry name" value="MFS_trans_sf"/>
</dbReference>
<feature type="compositionally biased region" description="Basic and acidic residues" evidence="6">
    <location>
        <begin position="83"/>
        <end position="93"/>
    </location>
</feature>
<feature type="domain" description="Major facilitator superfamily (MFS) profile" evidence="8">
    <location>
        <begin position="222"/>
        <end position="719"/>
    </location>
</feature>
<feature type="transmembrane region" description="Helical" evidence="7">
    <location>
        <begin position="372"/>
        <end position="395"/>
    </location>
</feature>
<dbReference type="Pfam" id="PF07690">
    <property type="entry name" value="MFS_1"/>
    <property type="match status" value="1"/>
</dbReference>
<keyword evidence="3 7" id="KW-0812">Transmembrane</keyword>
<evidence type="ECO:0000256" key="1">
    <source>
        <dbReference type="ARBA" id="ARBA00004141"/>
    </source>
</evidence>
<gene>
    <name evidence="9" type="ORF">LTR84_007801</name>
</gene>
<feature type="transmembrane region" description="Helical" evidence="7">
    <location>
        <begin position="483"/>
        <end position="504"/>
    </location>
</feature>
<evidence type="ECO:0000313" key="10">
    <source>
        <dbReference type="Proteomes" id="UP001358417"/>
    </source>
</evidence>
<dbReference type="InterPro" id="IPR020846">
    <property type="entry name" value="MFS_dom"/>
</dbReference>
<proteinExistence type="predicted"/>
<evidence type="ECO:0000259" key="8">
    <source>
        <dbReference type="PROSITE" id="PS50850"/>
    </source>
</evidence>
<feature type="transmembrane region" description="Helical" evidence="7">
    <location>
        <begin position="611"/>
        <end position="634"/>
    </location>
</feature>
<feature type="transmembrane region" description="Helical" evidence="7">
    <location>
        <begin position="257"/>
        <end position="275"/>
    </location>
</feature>
<dbReference type="GO" id="GO:0005886">
    <property type="term" value="C:plasma membrane"/>
    <property type="evidence" value="ECO:0007669"/>
    <property type="project" value="TreeGrafter"/>
</dbReference>
<comment type="subcellular location">
    <subcellularLocation>
        <location evidence="1">Membrane</location>
        <topology evidence="1">Multi-pass membrane protein</topology>
    </subcellularLocation>
</comment>
<evidence type="ECO:0000256" key="3">
    <source>
        <dbReference type="ARBA" id="ARBA00022692"/>
    </source>
</evidence>
<feature type="transmembrane region" description="Helical" evidence="7">
    <location>
        <begin position="345"/>
        <end position="366"/>
    </location>
</feature>
<feature type="transmembrane region" description="Helical" evidence="7">
    <location>
        <begin position="415"/>
        <end position="434"/>
    </location>
</feature>
<accession>A0AAV9NNS8</accession>
<keyword evidence="4 7" id="KW-1133">Transmembrane helix</keyword>
<reference evidence="9 10" key="1">
    <citation type="submission" date="2023-08" db="EMBL/GenBank/DDBJ databases">
        <title>Black Yeasts Isolated from many extreme environments.</title>
        <authorList>
            <person name="Coleine C."/>
            <person name="Stajich J.E."/>
            <person name="Selbmann L."/>
        </authorList>
    </citation>
    <scope>NUCLEOTIDE SEQUENCE [LARGE SCALE GENOMIC DNA]</scope>
    <source>
        <strain evidence="9 10">CCFEE 5792</strain>
    </source>
</reference>
<feature type="transmembrane region" description="Helical" evidence="7">
    <location>
        <begin position="578"/>
        <end position="599"/>
    </location>
</feature>
<feature type="transmembrane region" description="Helical" evidence="7">
    <location>
        <begin position="524"/>
        <end position="541"/>
    </location>
</feature>
<dbReference type="PROSITE" id="PS50850">
    <property type="entry name" value="MFS"/>
    <property type="match status" value="1"/>
</dbReference>
<feature type="transmembrane region" description="Helical" evidence="7">
    <location>
        <begin position="446"/>
        <end position="463"/>
    </location>
</feature>
<dbReference type="Gene3D" id="1.20.1250.20">
    <property type="entry name" value="MFS general substrate transporter like domains"/>
    <property type="match status" value="1"/>
</dbReference>
<dbReference type="CDD" id="cd17502">
    <property type="entry name" value="MFS_Azr1_MDR_like"/>
    <property type="match status" value="1"/>
</dbReference>
<dbReference type="GeneID" id="89975966"/>
<comment type="caution">
    <text evidence="9">The sequence shown here is derived from an EMBL/GenBank/DDBJ whole genome shotgun (WGS) entry which is preliminary data.</text>
</comment>
<sequence length="719" mass="77899">MPPPPVSPISIPAAKYGQGPTQDEDIVSPLPPDSVLGNGSRRPQAFRVKRKPVPRPPPARSASYRPISRDSRPESRWSNGLRPESRRSGRPESSRSFSAGFAWIGEAILWPTRRPSQRSPRKIEEPQMREATLPRRFTSVYDPRMERGLSMYDPDLDINQHVEEPKLDSTVQKNLAMLDMTWTLPSFKYSYVESQTRTSIDIALAADEPSEWHISPFSLGMIALALVCSIFLVALDMTIVATAIPAITDEFHSLDEIGWYGSAFFLTIGSFQATWGKLYKYTPLKISYLASIAIFEVGSLICGVAKDSTTLIVGRAIAGMGGAGIASGAYIVIAFSAPPKYRAMFTGIMGATFGLASVIGPLLGGVFTDQLSWRWCFYINLPIGGVATAIIVAFFHAPVQPEPATRREIVLQMDFPGTFILMAAIICYLLAMQWAGTTKPWDDPSVIATLVLFGLLIVAFIAVEYYQGERALLQGRLVKDRTIMAMCAYIFIVAGAFFTLLYFLPIYFQAALNVSAAKSGIDNLPLVLGVSLFSIVSGALLSGWGLYIPMMIFGSTVASVGCGLIYTLDADSTSGKWIGYQALVGIGLGLVFQIPVIVCQAICESSDLSSVSAIVLFFQTVGGSIWISAAQAGFANRMLAVLPQKAPGVNPAQVLATGASELRHVFDAEQIDGIISAYMEGLRIPFAICIACGCLSFIVSFTPKWESIKGRVKMDAGAG</sequence>
<dbReference type="AlphaFoldDB" id="A0AAV9NNS8"/>
<evidence type="ECO:0000256" key="7">
    <source>
        <dbReference type="SAM" id="Phobius"/>
    </source>
</evidence>
<keyword evidence="10" id="KW-1185">Reference proteome</keyword>
<dbReference type="InterPro" id="IPR011701">
    <property type="entry name" value="MFS"/>
</dbReference>
<feature type="transmembrane region" description="Helical" evidence="7">
    <location>
        <begin position="684"/>
        <end position="703"/>
    </location>
</feature>
<evidence type="ECO:0000256" key="5">
    <source>
        <dbReference type="ARBA" id="ARBA00023136"/>
    </source>
</evidence>
<feature type="transmembrane region" description="Helical" evidence="7">
    <location>
        <begin position="222"/>
        <end position="245"/>
    </location>
</feature>
<keyword evidence="2" id="KW-0813">Transport</keyword>
<dbReference type="FunFam" id="1.20.1720.10:FF:000012">
    <property type="entry name" value="MFS toxin efflux pump (AflT)"/>
    <property type="match status" value="1"/>
</dbReference>
<dbReference type="Gene3D" id="1.20.1720.10">
    <property type="entry name" value="Multidrug resistance protein D"/>
    <property type="match status" value="1"/>
</dbReference>
<evidence type="ECO:0000256" key="4">
    <source>
        <dbReference type="ARBA" id="ARBA00022989"/>
    </source>
</evidence>
<evidence type="ECO:0000256" key="2">
    <source>
        <dbReference type="ARBA" id="ARBA00022448"/>
    </source>
</evidence>
<feature type="transmembrane region" description="Helical" evidence="7">
    <location>
        <begin position="312"/>
        <end position="333"/>
    </location>
</feature>
<feature type="transmembrane region" description="Helical" evidence="7">
    <location>
        <begin position="287"/>
        <end position="306"/>
    </location>
</feature>
<keyword evidence="5 7" id="KW-0472">Membrane</keyword>
<dbReference type="Proteomes" id="UP001358417">
    <property type="component" value="Unassembled WGS sequence"/>
</dbReference>
<name>A0AAV9NNS8_9EURO</name>
<dbReference type="GO" id="GO:0022857">
    <property type="term" value="F:transmembrane transporter activity"/>
    <property type="evidence" value="ECO:0007669"/>
    <property type="project" value="InterPro"/>
</dbReference>
<dbReference type="EMBL" id="JAVRRD010000003">
    <property type="protein sequence ID" value="KAK5061259.1"/>
    <property type="molecule type" value="Genomic_DNA"/>
</dbReference>